<evidence type="ECO:0000313" key="2">
    <source>
        <dbReference type="Proteomes" id="UP000290637"/>
    </source>
</evidence>
<dbReference type="Pfam" id="PF05638">
    <property type="entry name" value="T6SS_HCP"/>
    <property type="match status" value="1"/>
</dbReference>
<dbReference type="PANTHER" id="PTHR36152:SF5">
    <property type="entry name" value="PROTEIN HCP1"/>
    <property type="match status" value="1"/>
</dbReference>
<keyword evidence="2" id="KW-1185">Reference proteome</keyword>
<dbReference type="Gene3D" id="2.30.110.20">
    <property type="entry name" value="Hcp1-like"/>
    <property type="match status" value="1"/>
</dbReference>
<name>A0A4P6L191_9BURK</name>
<dbReference type="SUPFAM" id="SSF141452">
    <property type="entry name" value="Hcp1-like"/>
    <property type="match status" value="1"/>
</dbReference>
<evidence type="ECO:0000313" key="1">
    <source>
        <dbReference type="EMBL" id="QBE64642.1"/>
    </source>
</evidence>
<reference evidence="1 2" key="1">
    <citation type="submission" date="2019-02" db="EMBL/GenBank/DDBJ databases">
        <title>Draft Genome Sequences of Six Type Strains of the Genus Massilia.</title>
        <authorList>
            <person name="Miess H."/>
            <person name="Frediansyhah A."/>
            <person name="Gross H."/>
        </authorList>
    </citation>
    <scope>NUCLEOTIDE SEQUENCE [LARGE SCALE GENOMIC DNA]</scope>
    <source>
        <strain evidence="1 2">DSM 17473</strain>
    </source>
</reference>
<dbReference type="InterPro" id="IPR008514">
    <property type="entry name" value="T6SS_Hcp"/>
</dbReference>
<dbReference type="RefSeq" id="WP_130187759.1">
    <property type="nucleotide sequence ID" value="NZ_CP035913.1"/>
</dbReference>
<dbReference type="NCBIfam" id="TIGR03344">
    <property type="entry name" value="VI_effect_Hcp1"/>
    <property type="match status" value="1"/>
</dbReference>
<dbReference type="InterPro" id="IPR036624">
    <property type="entry name" value="Hcp1-lik_sf"/>
</dbReference>
<accession>A0A4P6L191</accession>
<proteinExistence type="predicted"/>
<dbReference type="Proteomes" id="UP000290637">
    <property type="component" value="Chromosome"/>
</dbReference>
<dbReference type="InterPro" id="IPR053165">
    <property type="entry name" value="HSI-I_assembly_Hcp1"/>
</dbReference>
<gene>
    <name evidence="1" type="ORF">EWM63_17960</name>
</gene>
<dbReference type="AlphaFoldDB" id="A0A4P6L191"/>
<dbReference type="OrthoDB" id="5066999at2"/>
<sequence>MASDAYLKIEGINGESEDERHLNWIEVQGVLYAVQQPRAKVLSTAGGHTTGRADLYPITFTKLADLASPVLLQTCAAGKTLPKAYFEFMRADGDGKPIPYFKIELENLIIAGIAPDSGEGGIIVERIQLAYAKIKWHYVKQSIRGGTQGNTSGSWDCSAHKVC</sequence>
<protein>
    <submittedName>
        <fullName evidence="1">Type VI secretion system tube protein Hcp</fullName>
    </submittedName>
</protein>
<dbReference type="KEGG" id="plue:EWM63_17960"/>
<dbReference type="EMBL" id="CP035913">
    <property type="protein sequence ID" value="QBE64642.1"/>
    <property type="molecule type" value="Genomic_DNA"/>
</dbReference>
<dbReference type="PANTHER" id="PTHR36152">
    <property type="entry name" value="CYTOPLASMIC PROTEIN-RELATED"/>
    <property type="match status" value="1"/>
</dbReference>
<organism evidence="1 2">
    <name type="scientific">Pseudoduganella lutea</name>
    <dbReference type="NCBI Taxonomy" id="321985"/>
    <lineage>
        <taxon>Bacteria</taxon>
        <taxon>Pseudomonadati</taxon>
        <taxon>Pseudomonadota</taxon>
        <taxon>Betaproteobacteria</taxon>
        <taxon>Burkholderiales</taxon>
        <taxon>Oxalobacteraceae</taxon>
        <taxon>Telluria group</taxon>
        <taxon>Pseudoduganella</taxon>
    </lineage>
</organism>